<protein>
    <recommendedName>
        <fullName evidence="6">MYXO-CTERM domain-containing protein</fullName>
    </recommendedName>
</protein>
<keyword evidence="5" id="KW-1185">Reference proteome</keyword>
<dbReference type="OrthoDB" id="3701360at2"/>
<comment type="caution">
    <text evidence="4">The sequence shown here is derived from an EMBL/GenBank/DDBJ whole genome shotgun (WGS) entry which is preliminary data.</text>
</comment>
<evidence type="ECO:0000256" key="3">
    <source>
        <dbReference type="SAM" id="SignalP"/>
    </source>
</evidence>
<dbReference type="AlphaFoldDB" id="A0A5B2WJW1"/>
<keyword evidence="2" id="KW-0812">Transmembrane</keyword>
<keyword evidence="3" id="KW-0732">Signal</keyword>
<keyword evidence="2" id="KW-1133">Transmembrane helix</keyword>
<dbReference type="RefSeq" id="WP_149854733.1">
    <property type="nucleotide sequence ID" value="NZ_VUOB01000085.1"/>
</dbReference>
<evidence type="ECO:0000313" key="5">
    <source>
        <dbReference type="Proteomes" id="UP000323454"/>
    </source>
</evidence>
<feature type="region of interest" description="Disordered" evidence="1">
    <location>
        <begin position="48"/>
        <end position="79"/>
    </location>
</feature>
<feature type="chain" id="PRO_5022916204" description="MYXO-CTERM domain-containing protein" evidence="3">
    <location>
        <begin position="31"/>
        <end position="113"/>
    </location>
</feature>
<name>A0A5B2WJW1_9PSEU</name>
<dbReference type="Proteomes" id="UP000323454">
    <property type="component" value="Unassembled WGS sequence"/>
</dbReference>
<reference evidence="4 5" key="1">
    <citation type="submission" date="2019-09" db="EMBL/GenBank/DDBJ databases">
        <title>Goodfellowia gen. nov., a new genus of the Pseudonocardineae related to Actinoalloteichus, containing Goodfellowia coeruleoviolacea gen. nov., comb. nov. gen. nov., comb. nov.</title>
        <authorList>
            <person name="Labeda D."/>
        </authorList>
    </citation>
    <scope>NUCLEOTIDE SEQUENCE [LARGE SCALE GENOMIC DNA]</scope>
    <source>
        <strain evidence="4 5">AN110305</strain>
    </source>
</reference>
<feature type="transmembrane region" description="Helical" evidence="2">
    <location>
        <begin position="86"/>
        <end position="102"/>
    </location>
</feature>
<keyword evidence="2" id="KW-0472">Membrane</keyword>
<reference evidence="4 5" key="2">
    <citation type="submission" date="2019-09" db="EMBL/GenBank/DDBJ databases">
        <authorList>
            <person name="Jin C."/>
        </authorList>
    </citation>
    <scope>NUCLEOTIDE SEQUENCE [LARGE SCALE GENOMIC DNA]</scope>
    <source>
        <strain evidence="4 5">AN110305</strain>
    </source>
</reference>
<feature type="signal peptide" evidence="3">
    <location>
        <begin position="1"/>
        <end position="30"/>
    </location>
</feature>
<evidence type="ECO:0000256" key="1">
    <source>
        <dbReference type="SAM" id="MobiDB-lite"/>
    </source>
</evidence>
<accession>A0A5B2WJW1</accession>
<proteinExistence type="predicted"/>
<evidence type="ECO:0000256" key="2">
    <source>
        <dbReference type="SAM" id="Phobius"/>
    </source>
</evidence>
<evidence type="ECO:0008006" key="6">
    <source>
        <dbReference type="Google" id="ProtNLM"/>
    </source>
</evidence>
<sequence length="113" mass="11693">MRTVPRWLVLCLFGLLFGLFAAGAAGTASAAGPAGVAASAGHVTQVAQAGRIAHEQTTDATAPPGPKLDNQQQPAQPMSAEAKKKVWVGGIAVVLLAIVYYGRKLRAKRKKSS</sequence>
<evidence type="ECO:0000313" key="4">
    <source>
        <dbReference type="EMBL" id="KAA2251194.1"/>
    </source>
</evidence>
<organism evidence="4 5">
    <name type="scientific">Solihabitans fulvus</name>
    <dbReference type="NCBI Taxonomy" id="1892852"/>
    <lineage>
        <taxon>Bacteria</taxon>
        <taxon>Bacillati</taxon>
        <taxon>Actinomycetota</taxon>
        <taxon>Actinomycetes</taxon>
        <taxon>Pseudonocardiales</taxon>
        <taxon>Pseudonocardiaceae</taxon>
        <taxon>Solihabitans</taxon>
    </lineage>
</organism>
<gene>
    <name evidence="4" type="ORF">F0L68_37865</name>
</gene>
<dbReference type="EMBL" id="VUOB01000085">
    <property type="protein sequence ID" value="KAA2251194.1"/>
    <property type="molecule type" value="Genomic_DNA"/>
</dbReference>